<accession>A0AAD7MJT1</accession>
<sequence>MSDLQAAPVSGPAVSGKTGPRYKTCSVTPISSVPPHKRRDDVLVTNAVVGKIGSPDHAVLAAVNTLWDNGAEITYTFKDANTNQKSKVQSMMKEWCRYANVEFRESNAGLLRIAFKPANGSWSYARLIGLQVGKANLAIKPPNSTMNLGWVGVGSIESMSSDESSVILHELGHVLGLLHEHQSPSRGDKLRLDEAAVYDYYGSSQKWDRDTVKAQIIDVYGAEEVSNYSELDLKSIMMQGDLLFHSYSRLTRVQLQRQEVPPNTTLSDMDKAYMVINYPRATPHADAPEWTVAHALKVLGVDEPTSQRILGLCTREGSIPATEIRKEFARYQLSQRKTRPGPTPPHRGGFGGPGHGANPRPAGEWVGPWCAASEIAPKPAEIPKDVHHGFAIQDKFWSPHKVINYGFLKDPTLGYPTAFQVARIRKAFDLFEEYTSLQFHNVGYLDGAYVDRVAYNFNDAAVRNEIPIRIQIGNTFQHQNTTWWGWSFIGTDSGPYPMHQEFRPHGVQEWATIYLGGQPYDLSAEWKDPCYEMAQMTLFHELGHVLGMNHEHDSDKSEVSGGQGITEYLVGTMFDDQSIMLYPGMEFTEFPGLYSKPKTCLSWTDRGLLSLMYPDSGALDGRFYRALTAFGFLEHQKADLCQLASEAVDPTLDGWFAVRKLRREIAKHFATDKFLHLAGEFRGNPQPDDPSPFRGITGEAVATANHVPGFLRQLVDSLKEVFSPGGNQMFALQFPGRFIDQGSFAWDTKSAGVYGQFIKSTAVNESEFRLVDQLYDTAENVVGPNGSHLSILLHNLLPKFTAPNLRNNQSQIRNWLMTPVEDSEWIGDVVKRQRAREDALSTALSVKTATKSIAPASTPILGVNAAHGVMFDTHGHKLDKKLKLNRLELSEVLTNEYLYAKQTWDLERDSLIRQATKLKLGSEESETALNDLTRELSHITATRQAQLSAKYSDAVIRGYSHSVREYMGYMDIASPAEALQDAKDALRESAMASLDGSMKVYPVQMNPLDWFEGLSTSFTLEDLTESPETIRVQINSKSRQLDTLNSQLLMLTMGGKGDPNALRGEVSKAHRDLDTAQSDLARQYTSNVISMAKTCLDASGKVDTAVLADKLGVAKAVVANIGAQMEQVSVKQDALTRASRALTQMMAGLALAEATDTKQQQQQLTLQIQSLTSDLNELHGRWSVLTAKTGGAAVKPSAASNGSLDGRAPLQLPEESTAGGSRWQSITLKSTSEKRKDFNYSSADAKAEKLDCNFWLGSYASESSSSSAQSGATAESFTDTIDLAFRATLVTVDRGGWFRPHLFGQSNAYYKINNEISWSDGKPNPSGRLTGFPAGFVIAKDIVIRVVHDGVLSEATKTAHAAQAASSGGCLCFSFSQSSSSSSASEGKSFQAFSNGYVIKIPGPQILGYMIQKTEADLAAPMPAELPSGFLISDEDYANARKPSHAPEPAKSATISQDKMEEVVGKLLKEKIGELFKEMSGAGSSAA</sequence>
<dbReference type="PANTHER" id="PTHR10127">
    <property type="entry name" value="DISCOIDIN, CUB, EGF, LAMININ , AND ZINC METALLOPROTEASE DOMAIN CONTAINING"/>
    <property type="match status" value="1"/>
</dbReference>
<dbReference type="GO" id="GO:0008270">
    <property type="term" value="F:zinc ion binding"/>
    <property type="evidence" value="ECO:0007669"/>
    <property type="project" value="InterPro"/>
</dbReference>
<dbReference type="EMBL" id="JARKIB010000239">
    <property type="protein sequence ID" value="KAJ7720547.1"/>
    <property type="molecule type" value="Genomic_DNA"/>
</dbReference>
<dbReference type="InterPro" id="IPR024079">
    <property type="entry name" value="MetalloPept_cat_dom_sf"/>
</dbReference>
<gene>
    <name evidence="3" type="ORF">B0H16DRAFT_1699952</name>
</gene>
<keyword evidence="4" id="KW-1185">Reference proteome</keyword>
<dbReference type="SUPFAM" id="SSF55486">
    <property type="entry name" value="Metalloproteases ('zincins'), catalytic domain"/>
    <property type="match status" value="2"/>
</dbReference>
<dbReference type="Gene3D" id="3.40.390.10">
    <property type="entry name" value="Collagenase (Catalytic Domain)"/>
    <property type="match status" value="2"/>
</dbReference>
<dbReference type="InterPro" id="IPR006026">
    <property type="entry name" value="Peptidase_Metallo"/>
</dbReference>
<evidence type="ECO:0000313" key="3">
    <source>
        <dbReference type="EMBL" id="KAJ7720547.1"/>
    </source>
</evidence>
<dbReference type="Proteomes" id="UP001215598">
    <property type="component" value="Unassembled WGS sequence"/>
</dbReference>
<reference evidence="3" key="1">
    <citation type="submission" date="2023-03" db="EMBL/GenBank/DDBJ databases">
        <title>Massive genome expansion in bonnet fungi (Mycena s.s.) driven by repeated elements and novel gene families across ecological guilds.</title>
        <authorList>
            <consortium name="Lawrence Berkeley National Laboratory"/>
            <person name="Harder C.B."/>
            <person name="Miyauchi S."/>
            <person name="Viragh M."/>
            <person name="Kuo A."/>
            <person name="Thoen E."/>
            <person name="Andreopoulos B."/>
            <person name="Lu D."/>
            <person name="Skrede I."/>
            <person name="Drula E."/>
            <person name="Henrissat B."/>
            <person name="Morin E."/>
            <person name="Kohler A."/>
            <person name="Barry K."/>
            <person name="LaButti K."/>
            <person name="Morin E."/>
            <person name="Salamov A."/>
            <person name="Lipzen A."/>
            <person name="Mereny Z."/>
            <person name="Hegedus B."/>
            <person name="Baldrian P."/>
            <person name="Stursova M."/>
            <person name="Weitz H."/>
            <person name="Taylor A."/>
            <person name="Grigoriev I.V."/>
            <person name="Nagy L.G."/>
            <person name="Martin F."/>
            <person name="Kauserud H."/>
        </authorList>
    </citation>
    <scope>NUCLEOTIDE SEQUENCE</scope>
    <source>
        <strain evidence="3">CBHHK182m</strain>
    </source>
</reference>
<dbReference type="PANTHER" id="PTHR10127:SF850">
    <property type="entry name" value="METALLOENDOPEPTIDASE"/>
    <property type="match status" value="1"/>
</dbReference>
<evidence type="ECO:0000256" key="1">
    <source>
        <dbReference type="SAM" id="MobiDB-lite"/>
    </source>
</evidence>
<feature type="region of interest" description="Disordered" evidence="1">
    <location>
        <begin position="1193"/>
        <end position="1226"/>
    </location>
</feature>
<evidence type="ECO:0000259" key="2">
    <source>
        <dbReference type="SMART" id="SM00235"/>
    </source>
</evidence>
<dbReference type="GO" id="GO:0004222">
    <property type="term" value="F:metalloendopeptidase activity"/>
    <property type="evidence" value="ECO:0007669"/>
    <property type="project" value="InterPro"/>
</dbReference>
<dbReference type="GO" id="GO:0006508">
    <property type="term" value="P:proteolysis"/>
    <property type="evidence" value="ECO:0007669"/>
    <property type="project" value="InterPro"/>
</dbReference>
<feature type="region of interest" description="Disordered" evidence="1">
    <location>
        <begin position="335"/>
        <end position="358"/>
    </location>
</feature>
<dbReference type="Pfam" id="PF01400">
    <property type="entry name" value="Astacin"/>
    <property type="match status" value="1"/>
</dbReference>
<name>A0AAD7MJT1_9AGAR</name>
<feature type="region of interest" description="Disordered" evidence="1">
    <location>
        <begin position="1"/>
        <end position="20"/>
    </location>
</feature>
<dbReference type="SMART" id="SM00235">
    <property type="entry name" value="ZnMc"/>
    <property type="match status" value="1"/>
</dbReference>
<feature type="domain" description="Peptidase metallopeptidase" evidence="2">
    <location>
        <begin position="63"/>
        <end position="222"/>
    </location>
</feature>
<proteinExistence type="predicted"/>
<protein>
    <recommendedName>
        <fullName evidence="2">Peptidase metallopeptidase domain-containing protein</fullName>
    </recommendedName>
</protein>
<dbReference type="InterPro" id="IPR001506">
    <property type="entry name" value="Peptidase_M12A"/>
</dbReference>
<organism evidence="3 4">
    <name type="scientific">Mycena metata</name>
    <dbReference type="NCBI Taxonomy" id="1033252"/>
    <lineage>
        <taxon>Eukaryota</taxon>
        <taxon>Fungi</taxon>
        <taxon>Dikarya</taxon>
        <taxon>Basidiomycota</taxon>
        <taxon>Agaricomycotina</taxon>
        <taxon>Agaricomycetes</taxon>
        <taxon>Agaricomycetidae</taxon>
        <taxon>Agaricales</taxon>
        <taxon>Marasmiineae</taxon>
        <taxon>Mycenaceae</taxon>
        <taxon>Mycena</taxon>
    </lineage>
</organism>
<comment type="caution">
    <text evidence="3">The sequence shown here is derived from an EMBL/GenBank/DDBJ whole genome shotgun (WGS) entry which is preliminary data.</text>
</comment>
<evidence type="ECO:0000313" key="4">
    <source>
        <dbReference type="Proteomes" id="UP001215598"/>
    </source>
</evidence>